<dbReference type="GO" id="GO:0016757">
    <property type="term" value="F:glycosyltransferase activity"/>
    <property type="evidence" value="ECO:0007669"/>
    <property type="project" value="UniProtKB-KW"/>
</dbReference>
<organism evidence="11 12">
    <name type="scientific">Richelia sinica FACHB-800</name>
    <dbReference type="NCBI Taxonomy" id="1357546"/>
    <lineage>
        <taxon>Bacteria</taxon>
        <taxon>Bacillati</taxon>
        <taxon>Cyanobacteriota</taxon>
        <taxon>Cyanophyceae</taxon>
        <taxon>Nostocales</taxon>
        <taxon>Nostocaceae</taxon>
        <taxon>Richelia</taxon>
    </lineage>
</organism>
<evidence type="ECO:0000259" key="10">
    <source>
        <dbReference type="Pfam" id="PF00535"/>
    </source>
</evidence>
<keyword evidence="5" id="KW-0460">Magnesium</keyword>
<dbReference type="PANTHER" id="PTHR48090:SF10">
    <property type="entry name" value="GLUCOSYL-3-PHOSPHOGLYCERATE SYNTHASE"/>
    <property type="match status" value="1"/>
</dbReference>
<protein>
    <recommendedName>
        <fullName evidence="7">Glucosyl-3-phosphoglycerate synthase</fullName>
        <ecNumber evidence="6">2.4.1.266</ecNumber>
    </recommendedName>
</protein>
<feature type="domain" description="Glycosyltransferase 2-like" evidence="10">
    <location>
        <begin position="6"/>
        <end position="132"/>
    </location>
</feature>
<comment type="catalytic activity">
    <reaction evidence="8">
        <text>(2R)-3-phosphoglycerate + UDP-alpha-D-glucose = (2R)-2-O-(alpha-D-glucopyranosyl)-3-phospho-glycerate + UDP + H(+)</text>
        <dbReference type="Rhea" id="RHEA:31319"/>
        <dbReference type="ChEBI" id="CHEBI:15378"/>
        <dbReference type="ChEBI" id="CHEBI:58223"/>
        <dbReference type="ChEBI" id="CHEBI:58272"/>
        <dbReference type="ChEBI" id="CHEBI:58885"/>
        <dbReference type="ChEBI" id="CHEBI:62600"/>
        <dbReference type="EC" id="2.4.1.266"/>
    </reaction>
    <physiologicalReaction direction="left-to-right" evidence="8">
        <dbReference type="Rhea" id="RHEA:31320"/>
    </physiologicalReaction>
</comment>
<dbReference type="AlphaFoldDB" id="A0A975TCI1"/>
<proteinExistence type="inferred from homology"/>
<evidence type="ECO:0000313" key="12">
    <source>
        <dbReference type="Proteomes" id="UP000683511"/>
    </source>
</evidence>
<evidence type="ECO:0000256" key="2">
    <source>
        <dbReference type="ARBA" id="ARBA00006739"/>
    </source>
</evidence>
<dbReference type="SUPFAM" id="SSF53448">
    <property type="entry name" value="Nucleotide-diphospho-sugar transferases"/>
    <property type="match status" value="1"/>
</dbReference>
<evidence type="ECO:0000256" key="8">
    <source>
        <dbReference type="ARBA" id="ARBA00048689"/>
    </source>
</evidence>
<comment type="catalytic activity">
    <reaction evidence="9">
        <text>an NDP-alpha-D-glucose + (2R)-3-phosphoglycerate = (2R)-2-O-(alpha-D-glucopyranosyl)-3-phospho-glycerate + a ribonucleoside 5'-diphosphate + H(+)</text>
        <dbReference type="Rhea" id="RHEA:47244"/>
        <dbReference type="ChEBI" id="CHEBI:15378"/>
        <dbReference type="ChEBI" id="CHEBI:57930"/>
        <dbReference type="ChEBI" id="CHEBI:58272"/>
        <dbReference type="ChEBI" id="CHEBI:62600"/>
        <dbReference type="ChEBI" id="CHEBI:76533"/>
        <dbReference type="EC" id="2.4.1.266"/>
    </reaction>
    <physiologicalReaction direction="left-to-right" evidence="9">
        <dbReference type="Rhea" id="RHEA:47245"/>
    </physiologicalReaction>
</comment>
<evidence type="ECO:0000256" key="5">
    <source>
        <dbReference type="ARBA" id="ARBA00022842"/>
    </source>
</evidence>
<keyword evidence="4" id="KW-0808">Transferase</keyword>
<evidence type="ECO:0000256" key="9">
    <source>
        <dbReference type="ARBA" id="ARBA00048997"/>
    </source>
</evidence>
<comment type="cofactor">
    <cofactor evidence="1">
        <name>Mg(2+)</name>
        <dbReference type="ChEBI" id="CHEBI:18420"/>
    </cofactor>
</comment>
<evidence type="ECO:0000256" key="7">
    <source>
        <dbReference type="ARBA" id="ARBA00040894"/>
    </source>
</evidence>
<sequence length="318" mass="37144">MDSSVSIIIRTYNEQKYLAQLLAAIHAQVFENLFYEVIIVDSGSTDRTLEIANNFKCKVLHIKKSDFSFGRSLNIGCAAAQGDYLVFISGHCVPTNNYWLLNLVTPLIKGDVVLTYGRQLGGETTKFSEHLLFAKFYPQESRIPQQGYFCNNANLAVLKSMWQLHLFNESLTGLEDMYLAKQLVSKSFPIGYVAEASVYHYHNENWQIVKRRYEREAIALKEIMPEVHITFIDFLRYFISAILLDLYVAWQQKKLMGKISEIILFRLMQFWGSYVGNHEHRKLSNEMKEMYFYPLKIYPQDDNKIYYNEQDQEIVEVI</sequence>
<dbReference type="PANTHER" id="PTHR48090">
    <property type="entry name" value="UNDECAPRENYL-PHOSPHATE 4-DEOXY-4-FORMAMIDO-L-ARABINOSE TRANSFERASE-RELATED"/>
    <property type="match status" value="1"/>
</dbReference>
<dbReference type="EC" id="2.4.1.266" evidence="6"/>
<gene>
    <name evidence="11" type="ORF">B6N60_04091</name>
</gene>
<evidence type="ECO:0000256" key="1">
    <source>
        <dbReference type="ARBA" id="ARBA00001946"/>
    </source>
</evidence>
<accession>A0A975TCI1</accession>
<reference evidence="11" key="1">
    <citation type="submission" date="2017-04" db="EMBL/GenBank/DDBJ databases">
        <title>Genome deletions in a multicellular cyanobacterial endosymbiont for morphological adaptation in marine diatoms.</title>
        <authorList>
            <person name="Wang Y."/>
            <person name="Gao H."/>
            <person name="Li R."/>
            <person name="Xu X."/>
        </authorList>
    </citation>
    <scope>NUCLEOTIDE SEQUENCE</scope>
    <source>
        <strain evidence="11">FACHB 800</strain>
    </source>
</reference>
<keyword evidence="12" id="KW-1185">Reference proteome</keyword>
<comment type="similarity">
    <text evidence="2">Belongs to the glycosyltransferase 2 family.</text>
</comment>
<dbReference type="Gene3D" id="3.90.550.10">
    <property type="entry name" value="Spore Coat Polysaccharide Biosynthesis Protein SpsA, Chain A"/>
    <property type="match status" value="1"/>
</dbReference>
<dbReference type="EMBL" id="CP021056">
    <property type="protein sequence ID" value="QXE25376.1"/>
    <property type="molecule type" value="Genomic_DNA"/>
</dbReference>
<evidence type="ECO:0000256" key="6">
    <source>
        <dbReference type="ARBA" id="ARBA00039022"/>
    </source>
</evidence>
<evidence type="ECO:0000256" key="3">
    <source>
        <dbReference type="ARBA" id="ARBA00022676"/>
    </source>
</evidence>
<evidence type="ECO:0000313" key="11">
    <source>
        <dbReference type="EMBL" id="QXE25376.1"/>
    </source>
</evidence>
<dbReference type="InterPro" id="IPR001173">
    <property type="entry name" value="Glyco_trans_2-like"/>
</dbReference>
<name>A0A975TCI1_9NOST</name>
<evidence type="ECO:0000256" key="4">
    <source>
        <dbReference type="ARBA" id="ARBA00022679"/>
    </source>
</evidence>
<dbReference type="RefSeq" id="WP_190603918.1">
    <property type="nucleotide sequence ID" value="NZ_CP021056.1"/>
</dbReference>
<keyword evidence="3" id="KW-0328">Glycosyltransferase</keyword>
<dbReference type="Proteomes" id="UP000683511">
    <property type="component" value="Chromosome"/>
</dbReference>
<dbReference type="KEGG" id="rsin:B6N60_04091"/>
<dbReference type="Pfam" id="PF00535">
    <property type="entry name" value="Glycos_transf_2"/>
    <property type="match status" value="1"/>
</dbReference>
<dbReference type="InterPro" id="IPR029044">
    <property type="entry name" value="Nucleotide-diphossugar_trans"/>
</dbReference>
<dbReference type="InterPro" id="IPR050256">
    <property type="entry name" value="Glycosyltransferase_2"/>
</dbReference>